<dbReference type="InterPro" id="IPR017946">
    <property type="entry name" value="PLC-like_Pdiesterase_TIM-brl"/>
</dbReference>
<dbReference type="InterPro" id="IPR030395">
    <property type="entry name" value="GP_PDE_dom"/>
</dbReference>
<dbReference type="PANTHER" id="PTHR46211">
    <property type="entry name" value="GLYCEROPHOSPHORYL DIESTER PHOSPHODIESTERASE"/>
    <property type="match status" value="1"/>
</dbReference>
<proteinExistence type="predicted"/>
<dbReference type="PANTHER" id="PTHR46211:SF14">
    <property type="entry name" value="GLYCEROPHOSPHODIESTER PHOSPHODIESTERASE"/>
    <property type="match status" value="1"/>
</dbReference>
<dbReference type="GO" id="GO:0008081">
    <property type="term" value="F:phosphoric diester hydrolase activity"/>
    <property type="evidence" value="ECO:0007669"/>
    <property type="project" value="InterPro"/>
</dbReference>
<dbReference type="CDD" id="cd08566">
    <property type="entry name" value="GDPD_AtGDE_like"/>
    <property type="match status" value="1"/>
</dbReference>
<keyword evidence="3" id="KW-1185">Reference proteome</keyword>
<dbReference type="AlphaFoldDB" id="A0A7S7NX93"/>
<sequence length="211" mass="23490">MNSGIKVIAHRGAHEQQPQNSLAAYSAAIALGCDFIEIDLRTAPDGKMLIKHDPLKPGEELPTFDEVLDLSKGKIRIYLDVKQAMPASIIAKVEAHGMRESIYTYGSQALLRELVQLRPGWPCMPEAVGVDVLRDNLKQLKPVAVAFSDWDFKPELVALCQEAGCDLFLDRQGKTDFPEFWQQAIDKGVTGIQTDRPSSLVPWLREAKRHA</sequence>
<dbReference type="Proteomes" id="UP000593892">
    <property type="component" value="Chromosome"/>
</dbReference>
<dbReference type="Gene3D" id="3.20.20.190">
    <property type="entry name" value="Phosphatidylinositol (PI) phosphodiesterase"/>
    <property type="match status" value="2"/>
</dbReference>
<organism evidence="2 3">
    <name type="scientific">Paludibaculum fermentans</name>
    <dbReference type="NCBI Taxonomy" id="1473598"/>
    <lineage>
        <taxon>Bacteria</taxon>
        <taxon>Pseudomonadati</taxon>
        <taxon>Acidobacteriota</taxon>
        <taxon>Terriglobia</taxon>
        <taxon>Bryobacterales</taxon>
        <taxon>Bryobacteraceae</taxon>
        <taxon>Paludibaculum</taxon>
    </lineage>
</organism>
<evidence type="ECO:0000313" key="2">
    <source>
        <dbReference type="EMBL" id="QOY91444.1"/>
    </source>
</evidence>
<dbReference type="Pfam" id="PF03009">
    <property type="entry name" value="GDPD"/>
    <property type="match status" value="1"/>
</dbReference>
<evidence type="ECO:0000313" key="3">
    <source>
        <dbReference type="Proteomes" id="UP000593892"/>
    </source>
</evidence>
<feature type="domain" description="GP-PDE" evidence="1">
    <location>
        <begin position="5"/>
        <end position="211"/>
    </location>
</feature>
<dbReference type="PROSITE" id="PS51704">
    <property type="entry name" value="GP_PDE"/>
    <property type="match status" value="1"/>
</dbReference>
<dbReference type="PROSITE" id="PS51257">
    <property type="entry name" value="PROKAR_LIPOPROTEIN"/>
    <property type="match status" value="1"/>
</dbReference>
<dbReference type="GO" id="GO:0006629">
    <property type="term" value="P:lipid metabolic process"/>
    <property type="evidence" value="ECO:0007669"/>
    <property type="project" value="InterPro"/>
</dbReference>
<dbReference type="PROSITE" id="PS50007">
    <property type="entry name" value="PIPLC_X_DOMAIN"/>
    <property type="match status" value="1"/>
</dbReference>
<protein>
    <submittedName>
        <fullName evidence="2">Glycerophosphodiester phosphodiesterase family protein</fullName>
    </submittedName>
</protein>
<accession>A0A7S7NX93</accession>
<dbReference type="RefSeq" id="WP_194453098.1">
    <property type="nucleotide sequence ID" value="NZ_CP063849.1"/>
</dbReference>
<reference evidence="2 3" key="1">
    <citation type="submission" date="2020-10" db="EMBL/GenBank/DDBJ databases">
        <title>Complete genome sequence of Paludibaculum fermentans P105T, a facultatively anaerobic acidobacterium capable of dissimilatory Fe(III) reduction.</title>
        <authorList>
            <person name="Dedysh S.N."/>
            <person name="Beletsky A.V."/>
            <person name="Kulichevskaya I.S."/>
            <person name="Mardanov A.V."/>
            <person name="Ravin N.V."/>
        </authorList>
    </citation>
    <scope>NUCLEOTIDE SEQUENCE [LARGE SCALE GENOMIC DNA]</scope>
    <source>
        <strain evidence="2 3">P105</strain>
    </source>
</reference>
<dbReference type="SUPFAM" id="SSF51695">
    <property type="entry name" value="PLC-like phosphodiesterases"/>
    <property type="match status" value="1"/>
</dbReference>
<gene>
    <name evidence="2" type="ORF">IRI77_16285</name>
</gene>
<evidence type="ECO:0000259" key="1">
    <source>
        <dbReference type="PROSITE" id="PS51704"/>
    </source>
</evidence>
<dbReference type="EMBL" id="CP063849">
    <property type="protein sequence ID" value="QOY91444.1"/>
    <property type="molecule type" value="Genomic_DNA"/>
</dbReference>
<dbReference type="KEGG" id="pfer:IRI77_16285"/>
<name>A0A7S7NX93_PALFE</name>